<name>A0AA36BLB2_OCTVU</name>
<keyword evidence="2" id="KW-1185">Reference proteome</keyword>
<sequence length="136" mass="16101">MSYFNESNYEGVMMEESCGKLAEKTCEYPARMFNNINYEQNFCSTFLDFSPCLMGISIICDEFYKSFFYEKCLVLRYQRIAMCGHKGTVALMEEKKACLYIKVNSCNKFFDFFKYHKCKELLDLTPYINRCCSNDE</sequence>
<evidence type="ECO:0000313" key="1">
    <source>
        <dbReference type="EMBL" id="CAI9735837.1"/>
    </source>
</evidence>
<dbReference type="Proteomes" id="UP001162480">
    <property type="component" value="Chromosome 18"/>
</dbReference>
<dbReference type="EMBL" id="OX597831">
    <property type="protein sequence ID" value="CAI9735837.1"/>
    <property type="molecule type" value="Genomic_DNA"/>
</dbReference>
<organism evidence="1 2">
    <name type="scientific">Octopus vulgaris</name>
    <name type="common">Common octopus</name>
    <dbReference type="NCBI Taxonomy" id="6645"/>
    <lineage>
        <taxon>Eukaryota</taxon>
        <taxon>Metazoa</taxon>
        <taxon>Spiralia</taxon>
        <taxon>Lophotrochozoa</taxon>
        <taxon>Mollusca</taxon>
        <taxon>Cephalopoda</taxon>
        <taxon>Coleoidea</taxon>
        <taxon>Octopodiformes</taxon>
        <taxon>Octopoda</taxon>
        <taxon>Incirrata</taxon>
        <taxon>Octopodidae</taxon>
        <taxon>Octopus</taxon>
    </lineage>
</organism>
<evidence type="ECO:0000313" key="2">
    <source>
        <dbReference type="Proteomes" id="UP001162480"/>
    </source>
</evidence>
<gene>
    <name evidence="1" type="ORF">OCTVUL_1B025871</name>
</gene>
<protein>
    <submittedName>
        <fullName evidence="1">Uncharacterized protein</fullName>
    </submittedName>
</protein>
<dbReference type="AlphaFoldDB" id="A0AA36BLB2"/>
<reference evidence="1" key="1">
    <citation type="submission" date="2023-08" db="EMBL/GenBank/DDBJ databases">
        <authorList>
            <person name="Alioto T."/>
            <person name="Alioto T."/>
            <person name="Gomez Garrido J."/>
        </authorList>
    </citation>
    <scope>NUCLEOTIDE SEQUENCE</scope>
</reference>
<accession>A0AA36BLB2</accession>
<proteinExistence type="predicted"/>